<keyword evidence="2" id="KW-1185">Reference proteome</keyword>
<sequence>MRYRFRQLHFSVDENSKKITTKNAQNDVLVYTISSLSDKELILLNTEGGDTTKYTLTKRLKKIL</sequence>
<evidence type="ECO:0000313" key="1">
    <source>
        <dbReference type="EMBL" id="REC69751.1"/>
    </source>
</evidence>
<organism evidence="1 2">
    <name type="scientific">Epilithonimonas hispanica</name>
    <dbReference type="NCBI Taxonomy" id="358687"/>
    <lineage>
        <taxon>Bacteria</taxon>
        <taxon>Pseudomonadati</taxon>
        <taxon>Bacteroidota</taxon>
        <taxon>Flavobacteriia</taxon>
        <taxon>Flavobacteriales</taxon>
        <taxon>Weeksellaceae</taxon>
        <taxon>Chryseobacterium group</taxon>
        <taxon>Epilithonimonas</taxon>
    </lineage>
</organism>
<accession>A0A3D9CVP1</accession>
<evidence type="ECO:0000313" key="2">
    <source>
        <dbReference type="Proteomes" id="UP000256326"/>
    </source>
</evidence>
<comment type="caution">
    <text evidence="1">The sequence shown here is derived from an EMBL/GenBank/DDBJ whole genome shotgun (WGS) entry which is preliminary data.</text>
</comment>
<name>A0A3D9CVP1_9FLAO</name>
<protein>
    <submittedName>
        <fullName evidence="1">Uncharacterized protein</fullName>
    </submittedName>
</protein>
<dbReference type="EMBL" id="QNUG01000026">
    <property type="protein sequence ID" value="REC69751.1"/>
    <property type="molecule type" value="Genomic_DNA"/>
</dbReference>
<dbReference type="Proteomes" id="UP000256326">
    <property type="component" value="Unassembled WGS sequence"/>
</dbReference>
<gene>
    <name evidence="1" type="ORF">DRF58_12240</name>
</gene>
<dbReference type="AlphaFoldDB" id="A0A3D9CVP1"/>
<reference evidence="1 2" key="1">
    <citation type="journal article" date="2006" name="Int. J. Syst. Evol. Microbiol.">
        <title>Chryseobacterium hispanicum sp. nov., isolated from the drinking water distribution system of Sevilla, Spain.</title>
        <authorList>
            <person name="Gallego V."/>
            <person name="Garcia M.T."/>
            <person name="Ventosa A."/>
        </authorList>
    </citation>
    <scope>NUCLEOTIDE SEQUENCE [LARGE SCALE GENOMIC DNA]</scope>
    <source>
        <strain evidence="1 2">KCTC 22104</strain>
    </source>
</reference>
<proteinExistence type="predicted"/>